<sequence length="139" mass="14900">MSQKRRFWPEGPLVDGGTPITYPGAGTSFMLPLRPPYTTATVVMCGGSWGQFNYNEQTVAVINPGFSTHSLQMSQRYVQLDCSCTAPVARADGCDASYIATVSCVCTIPVSANVTPPGDYMLTLLDGKVPSQARWISIG</sequence>
<dbReference type="EMBL" id="JALJOU010000031">
    <property type="protein sequence ID" value="KAK9834880.1"/>
    <property type="molecule type" value="Genomic_DNA"/>
</dbReference>
<name>A0AAW1RMW2_9CHLO</name>
<dbReference type="CDD" id="cd02851">
    <property type="entry name" value="E_set_GO_C"/>
    <property type="match status" value="1"/>
</dbReference>
<feature type="domain" description="Galactose oxidase-like Early set" evidence="1">
    <location>
        <begin position="54"/>
        <end position="138"/>
    </location>
</feature>
<dbReference type="SUPFAM" id="SSF81296">
    <property type="entry name" value="E set domains"/>
    <property type="match status" value="1"/>
</dbReference>
<organism evidence="2 3">
    <name type="scientific">Elliptochloris bilobata</name>
    <dbReference type="NCBI Taxonomy" id="381761"/>
    <lineage>
        <taxon>Eukaryota</taxon>
        <taxon>Viridiplantae</taxon>
        <taxon>Chlorophyta</taxon>
        <taxon>core chlorophytes</taxon>
        <taxon>Trebouxiophyceae</taxon>
        <taxon>Trebouxiophyceae incertae sedis</taxon>
        <taxon>Elliptochloris clade</taxon>
        <taxon>Elliptochloris</taxon>
    </lineage>
</organism>
<dbReference type="Proteomes" id="UP001445335">
    <property type="component" value="Unassembled WGS sequence"/>
</dbReference>
<reference evidence="2 3" key="1">
    <citation type="journal article" date="2024" name="Nat. Commun.">
        <title>Phylogenomics reveals the evolutionary origins of lichenization in chlorophyte algae.</title>
        <authorList>
            <person name="Puginier C."/>
            <person name="Libourel C."/>
            <person name="Otte J."/>
            <person name="Skaloud P."/>
            <person name="Haon M."/>
            <person name="Grisel S."/>
            <person name="Petersen M."/>
            <person name="Berrin J.G."/>
            <person name="Delaux P.M."/>
            <person name="Dal Grande F."/>
            <person name="Keller J."/>
        </authorList>
    </citation>
    <scope>NUCLEOTIDE SEQUENCE [LARGE SCALE GENOMIC DNA]</scope>
    <source>
        <strain evidence="2 3">SAG 245.80</strain>
    </source>
</reference>
<evidence type="ECO:0000259" key="1">
    <source>
        <dbReference type="Pfam" id="PF09118"/>
    </source>
</evidence>
<dbReference type="PANTHER" id="PTHR32208:SF21">
    <property type="entry name" value="LOW QUALITY PROTEIN: ALDEHYDE OXIDASE GLOX-LIKE"/>
    <property type="match status" value="1"/>
</dbReference>
<proteinExistence type="predicted"/>
<evidence type="ECO:0000313" key="3">
    <source>
        <dbReference type="Proteomes" id="UP001445335"/>
    </source>
</evidence>
<evidence type="ECO:0000313" key="2">
    <source>
        <dbReference type="EMBL" id="KAK9834880.1"/>
    </source>
</evidence>
<dbReference type="Pfam" id="PF09118">
    <property type="entry name" value="GO-like_E_set"/>
    <property type="match status" value="1"/>
</dbReference>
<protein>
    <recommendedName>
        <fullName evidence="1">Galactose oxidase-like Early set domain-containing protein</fullName>
    </recommendedName>
</protein>
<dbReference type="PANTHER" id="PTHR32208">
    <property type="entry name" value="SECRETED PROTEIN-RELATED"/>
    <property type="match status" value="1"/>
</dbReference>
<keyword evidence="3" id="KW-1185">Reference proteome</keyword>
<dbReference type="Gene3D" id="2.60.40.10">
    <property type="entry name" value="Immunoglobulins"/>
    <property type="match status" value="1"/>
</dbReference>
<gene>
    <name evidence="2" type="ORF">WJX81_006088</name>
</gene>
<dbReference type="AlphaFoldDB" id="A0AAW1RMW2"/>
<comment type="caution">
    <text evidence="2">The sequence shown here is derived from an EMBL/GenBank/DDBJ whole genome shotgun (WGS) entry which is preliminary data.</text>
</comment>
<accession>A0AAW1RMW2</accession>
<dbReference type="InterPro" id="IPR015202">
    <property type="entry name" value="GO-like_E_set"/>
</dbReference>
<dbReference type="InterPro" id="IPR014756">
    <property type="entry name" value="Ig_E-set"/>
</dbReference>
<dbReference type="InterPro" id="IPR013783">
    <property type="entry name" value="Ig-like_fold"/>
</dbReference>